<accession>A0A9P9YDU7</accession>
<sequence length="59" mass="6230">MPPTKPVLAPTSPSSPSFALLPLSSEHFPRSPRSPPLANALRDPHFALGSRSGGIGRDR</sequence>
<feature type="compositionally biased region" description="Low complexity" evidence="1">
    <location>
        <begin position="8"/>
        <end position="25"/>
    </location>
</feature>
<name>A0A9P9YDU7_9MUSC</name>
<dbReference type="Proteomes" id="UP001059596">
    <property type="component" value="Unassembled WGS sequence"/>
</dbReference>
<feature type="region of interest" description="Disordered" evidence="1">
    <location>
        <begin position="1"/>
        <end position="59"/>
    </location>
</feature>
<evidence type="ECO:0000313" key="2">
    <source>
        <dbReference type="EMBL" id="KAI8035126.1"/>
    </source>
</evidence>
<dbReference type="AlphaFoldDB" id="A0A9P9YDU7"/>
<keyword evidence="3" id="KW-1185">Reference proteome</keyword>
<dbReference type="EMBL" id="JAMKOV010000047">
    <property type="protein sequence ID" value="KAI8035126.1"/>
    <property type="molecule type" value="Genomic_DNA"/>
</dbReference>
<protein>
    <submittedName>
        <fullName evidence="2">Uncharacterized protein</fullName>
    </submittedName>
</protein>
<evidence type="ECO:0000256" key="1">
    <source>
        <dbReference type="SAM" id="MobiDB-lite"/>
    </source>
</evidence>
<gene>
    <name evidence="2" type="ORF">M5D96_012071</name>
</gene>
<comment type="caution">
    <text evidence="2">The sequence shown here is derived from an EMBL/GenBank/DDBJ whole genome shotgun (WGS) entry which is preliminary data.</text>
</comment>
<proteinExistence type="predicted"/>
<evidence type="ECO:0000313" key="3">
    <source>
        <dbReference type="Proteomes" id="UP001059596"/>
    </source>
</evidence>
<reference evidence="2" key="1">
    <citation type="journal article" date="2023" name="Genome Biol. Evol.">
        <title>Long-read-based Genome Assembly of Drosophila gunungcola Reveals Fewer Chemosensory Genes in Flower-breeding Species.</title>
        <authorList>
            <person name="Negi A."/>
            <person name="Liao B.Y."/>
            <person name="Yeh S.D."/>
        </authorList>
    </citation>
    <scope>NUCLEOTIDE SEQUENCE</scope>
    <source>
        <strain evidence="2">Sukarami</strain>
    </source>
</reference>
<organism evidence="2 3">
    <name type="scientific">Drosophila gunungcola</name>
    <name type="common">fruit fly</name>
    <dbReference type="NCBI Taxonomy" id="103775"/>
    <lineage>
        <taxon>Eukaryota</taxon>
        <taxon>Metazoa</taxon>
        <taxon>Ecdysozoa</taxon>
        <taxon>Arthropoda</taxon>
        <taxon>Hexapoda</taxon>
        <taxon>Insecta</taxon>
        <taxon>Pterygota</taxon>
        <taxon>Neoptera</taxon>
        <taxon>Endopterygota</taxon>
        <taxon>Diptera</taxon>
        <taxon>Brachycera</taxon>
        <taxon>Muscomorpha</taxon>
        <taxon>Ephydroidea</taxon>
        <taxon>Drosophilidae</taxon>
        <taxon>Drosophila</taxon>
        <taxon>Sophophora</taxon>
    </lineage>
</organism>